<evidence type="ECO:0000313" key="2">
    <source>
        <dbReference type="Proteomes" id="UP000681526"/>
    </source>
</evidence>
<comment type="caution">
    <text evidence="1">The sequence shown here is derived from an EMBL/GenBank/DDBJ whole genome shotgun (WGS) entry which is preliminary data.</text>
</comment>
<sequence>MNVLEAIETRREITSFGQR</sequence>
<accession>A0ABM8V7Q6</accession>
<protein>
    <submittedName>
        <fullName evidence="1">Uncharacterized protein</fullName>
    </submittedName>
</protein>
<dbReference type="Proteomes" id="UP000681526">
    <property type="component" value="Unassembled WGS sequence"/>
</dbReference>
<organism evidence="1 2">
    <name type="scientific">Thermobacillus xylanilyticus</name>
    <dbReference type="NCBI Taxonomy" id="76633"/>
    <lineage>
        <taxon>Bacteria</taxon>
        <taxon>Bacillati</taxon>
        <taxon>Bacillota</taxon>
        <taxon>Bacilli</taxon>
        <taxon>Bacillales</taxon>
        <taxon>Paenibacillaceae</taxon>
        <taxon>Thermobacillus</taxon>
    </lineage>
</organism>
<dbReference type="EMBL" id="CAJRAY010000084">
    <property type="protein sequence ID" value="CAG5091824.1"/>
    <property type="molecule type" value="Genomic_DNA"/>
</dbReference>
<name>A0ABM8V7Q6_THEXY</name>
<proteinExistence type="predicted"/>
<keyword evidence="2" id="KW-1185">Reference proteome</keyword>
<gene>
    <name evidence="1" type="primary">txxe 3166</name>
    <name evidence="1" type="ORF">TXXE_16585</name>
</gene>
<reference evidence="1 2" key="1">
    <citation type="submission" date="2021-04" db="EMBL/GenBank/DDBJ databases">
        <authorList>
            <person name="Rakotoarivonina H."/>
        </authorList>
    </citation>
    <scope>NUCLEOTIDE SEQUENCE [LARGE SCALE GENOMIC DNA]</scope>
    <source>
        <strain evidence="1 2">XE</strain>
    </source>
</reference>
<evidence type="ECO:0000313" key="1">
    <source>
        <dbReference type="EMBL" id="CAG5091824.1"/>
    </source>
</evidence>